<organism evidence="2 3">
    <name type="scientific">Sporomusa acidovorans (strain ATCC 49682 / DSM 3132 / Mol)</name>
    <dbReference type="NCBI Taxonomy" id="1123286"/>
    <lineage>
        <taxon>Bacteria</taxon>
        <taxon>Bacillati</taxon>
        <taxon>Bacillota</taxon>
        <taxon>Negativicutes</taxon>
        <taxon>Selenomonadales</taxon>
        <taxon>Sporomusaceae</taxon>
        <taxon>Sporomusa</taxon>
    </lineage>
</organism>
<reference evidence="2" key="1">
    <citation type="submission" date="2024-05" db="EMBL/GenBank/DDBJ databases">
        <title>Isolation and characterization of Sporomusa carbonis sp. nov., a carboxydotrophic hydrogenogen in the genus of Sporomusa isolated from a charcoal burning pile.</title>
        <authorList>
            <person name="Boeer T."/>
            <person name="Rosenbaum F."/>
            <person name="Eysell L."/>
            <person name="Mueller V."/>
            <person name="Daniel R."/>
            <person name="Poehlein A."/>
        </authorList>
    </citation>
    <scope>NUCLEOTIDE SEQUENCE [LARGE SCALE GENOMIC DNA]</scope>
    <source>
        <strain evidence="2">DSM 3132</strain>
    </source>
</reference>
<evidence type="ECO:0000313" key="2">
    <source>
        <dbReference type="EMBL" id="XFO72228.1"/>
    </source>
</evidence>
<sequence length="73" mass="7960">MLLIALEYLFNWGFFIVAVFLVLWLMEKIGKKRPAAWRERAALAAVMAAGATLLQLVVHAVTLVYCAGLAAGP</sequence>
<feature type="transmembrane region" description="Helical" evidence="1">
    <location>
        <begin position="12"/>
        <end position="30"/>
    </location>
</feature>
<evidence type="ECO:0000313" key="3">
    <source>
        <dbReference type="Proteomes" id="UP000216052"/>
    </source>
</evidence>
<evidence type="ECO:0000256" key="1">
    <source>
        <dbReference type="SAM" id="Phobius"/>
    </source>
</evidence>
<keyword evidence="1" id="KW-0812">Transmembrane</keyword>
<keyword evidence="1" id="KW-1133">Transmembrane helix</keyword>
<proteinExistence type="predicted"/>
<accession>A0ABZ3J267</accession>
<gene>
    <name evidence="2" type="ORF">SPACI_022740</name>
</gene>
<keyword evidence="3" id="KW-1185">Reference proteome</keyword>
<dbReference type="RefSeq" id="WP_093797651.1">
    <property type="nucleotide sequence ID" value="NZ_CP155571.1"/>
</dbReference>
<dbReference type="EMBL" id="CP155571">
    <property type="protein sequence ID" value="XFO72228.1"/>
    <property type="molecule type" value="Genomic_DNA"/>
</dbReference>
<keyword evidence="1" id="KW-0472">Membrane</keyword>
<protein>
    <submittedName>
        <fullName evidence="2">Uncharacterized protein</fullName>
    </submittedName>
</protein>
<name>A0ABZ3J267_SPOA4</name>
<dbReference type="Proteomes" id="UP000216052">
    <property type="component" value="Chromosome"/>
</dbReference>
<feature type="transmembrane region" description="Helical" evidence="1">
    <location>
        <begin position="42"/>
        <end position="71"/>
    </location>
</feature>